<evidence type="ECO:0000313" key="4">
    <source>
        <dbReference type="Proteomes" id="UP001465976"/>
    </source>
</evidence>
<keyword evidence="1" id="KW-0694">RNA-binding</keyword>
<keyword evidence="4" id="KW-1185">Reference proteome</keyword>
<dbReference type="Proteomes" id="UP001465976">
    <property type="component" value="Unassembled WGS sequence"/>
</dbReference>
<dbReference type="InterPro" id="IPR012677">
    <property type="entry name" value="Nucleotide-bd_a/b_plait_sf"/>
</dbReference>
<dbReference type="SUPFAM" id="SSF54928">
    <property type="entry name" value="RNA-binding domain, RBD"/>
    <property type="match status" value="1"/>
</dbReference>
<gene>
    <name evidence="3" type="ORF">V5O48_004029</name>
</gene>
<comment type="caution">
    <text evidence="3">The sequence shown here is derived from an EMBL/GenBank/DDBJ whole genome shotgun (WGS) entry which is preliminary data.</text>
</comment>
<reference evidence="3 4" key="1">
    <citation type="submission" date="2024-02" db="EMBL/GenBank/DDBJ databases">
        <title>A draft genome for the cacao thread blight pathogen Marasmius crinis-equi.</title>
        <authorList>
            <person name="Cohen S.P."/>
            <person name="Baruah I.K."/>
            <person name="Amoako-Attah I."/>
            <person name="Bukari Y."/>
            <person name="Meinhardt L.W."/>
            <person name="Bailey B.A."/>
        </authorList>
    </citation>
    <scope>NUCLEOTIDE SEQUENCE [LARGE SCALE GENOMIC DNA]</scope>
    <source>
        <strain evidence="3 4">GH-76</strain>
    </source>
</reference>
<dbReference type="InterPro" id="IPR000504">
    <property type="entry name" value="RRM_dom"/>
</dbReference>
<dbReference type="SMART" id="SM00360">
    <property type="entry name" value="RRM"/>
    <property type="match status" value="1"/>
</dbReference>
<sequence length="215" mass="23482">MIGNLTLETQPPSSNIDLNKITLPEMNAGFTFDRRADPNSANTGDNLHVRGLSHGVDSQLLKATFTQAGRVVKAEVVYDPQTRESRGFGFVTMESPEEAEAAIAALSGTQLWGRAISIEKARRARARTPTPGKYYGPPKLPRHGYPLTTLVVILANADVLFRIPKMVTETEVTMADAERGTTTTAIEGLAEMDIEDTEWLMLSAIFKGDQCGQRC</sequence>
<evidence type="ECO:0000313" key="3">
    <source>
        <dbReference type="EMBL" id="KAL0577958.1"/>
    </source>
</evidence>
<name>A0ABR3FR92_9AGAR</name>
<dbReference type="InterPro" id="IPR035979">
    <property type="entry name" value="RBD_domain_sf"/>
</dbReference>
<dbReference type="PANTHER" id="PTHR48034">
    <property type="entry name" value="TRANSFORMER-2 SEX-DETERMINING PROTEIN-RELATED"/>
    <property type="match status" value="1"/>
</dbReference>
<dbReference type="PROSITE" id="PS50102">
    <property type="entry name" value="RRM"/>
    <property type="match status" value="1"/>
</dbReference>
<accession>A0ABR3FR92</accession>
<feature type="domain" description="RRM" evidence="2">
    <location>
        <begin position="45"/>
        <end position="123"/>
    </location>
</feature>
<dbReference type="Gene3D" id="3.30.70.330">
    <property type="match status" value="1"/>
</dbReference>
<evidence type="ECO:0000259" key="2">
    <source>
        <dbReference type="PROSITE" id="PS50102"/>
    </source>
</evidence>
<protein>
    <recommendedName>
        <fullName evidence="2">RRM domain-containing protein</fullName>
    </recommendedName>
</protein>
<organism evidence="3 4">
    <name type="scientific">Marasmius crinis-equi</name>
    <dbReference type="NCBI Taxonomy" id="585013"/>
    <lineage>
        <taxon>Eukaryota</taxon>
        <taxon>Fungi</taxon>
        <taxon>Dikarya</taxon>
        <taxon>Basidiomycota</taxon>
        <taxon>Agaricomycotina</taxon>
        <taxon>Agaricomycetes</taxon>
        <taxon>Agaricomycetidae</taxon>
        <taxon>Agaricales</taxon>
        <taxon>Marasmiineae</taxon>
        <taxon>Marasmiaceae</taxon>
        <taxon>Marasmius</taxon>
    </lineage>
</organism>
<proteinExistence type="predicted"/>
<evidence type="ECO:0000256" key="1">
    <source>
        <dbReference type="PROSITE-ProRule" id="PRU00176"/>
    </source>
</evidence>
<dbReference type="InterPro" id="IPR050441">
    <property type="entry name" value="RBM"/>
</dbReference>
<dbReference type="EMBL" id="JBAHYK010000127">
    <property type="protein sequence ID" value="KAL0577958.1"/>
    <property type="molecule type" value="Genomic_DNA"/>
</dbReference>
<dbReference type="Pfam" id="PF00076">
    <property type="entry name" value="RRM_1"/>
    <property type="match status" value="1"/>
</dbReference>